<proteinExistence type="predicted"/>
<dbReference type="STRING" id="2880.D7G2J5"/>
<dbReference type="InterPro" id="IPR029033">
    <property type="entry name" value="His_PPase_superfam"/>
</dbReference>
<reference evidence="1 2" key="1">
    <citation type="journal article" date="2010" name="Nature">
        <title>The Ectocarpus genome and the independent evolution of multicellularity in brown algae.</title>
        <authorList>
            <person name="Cock J.M."/>
            <person name="Sterck L."/>
            <person name="Rouze P."/>
            <person name="Scornet D."/>
            <person name="Allen A.E."/>
            <person name="Amoutzias G."/>
            <person name="Anthouard V."/>
            <person name="Artiguenave F."/>
            <person name="Aury J.M."/>
            <person name="Badger J.H."/>
            <person name="Beszteri B."/>
            <person name="Billiau K."/>
            <person name="Bonnet E."/>
            <person name="Bothwell J.H."/>
            <person name="Bowler C."/>
            <person name="Boyen C."/>
            <person name="Brownlee C."/>
            <person name="Carrano C.J."/>
            <person name="Charrier B."/>
            <person name="Cho G.Y."/>
            <person name="Coelho S.M."/>
            <person name="Collen J."/>
            <person name="Corre E."/>
            <person name="Da Silva C."/>
            <person name="Delage L."/>
            <person name="Delaroque N."/>
            <person name="Dittami S.M."/>
            <person name="Doulbeau S."/>
            <person name="Elias M."/>
            <person name="Farnham G."/>
            <person name="Gachon C.M."/>
            <person name="Gschloessl B."/>
            <person name="Heesch S."/>
            <person name="Jabbari K."/>
            <person name="Jubin C."/>
            <person name="Kawai H."/>
            <person name="Kimura K."/>
            <person name="Kloareg B."/>
            <person name="Kupper F.C."/>
            <person name="Lang D."/>
            <person name="Le Bail A."/>
            <person name="Leblanc C."/>
            <person name="Lerouge P."/>
            <person name="Lohr M."/>
            <person name="Lopez P.J."/>
            <person name="Martens C."/>
            <person name="Maumus F."/>
            <person name="Michel G."/>
            <person name="Miranda-Saavedra D."/>
            <person name="Morales J."/>
            <person name="Moreau H."/>
            <person name="Motomura T."/>
            <person name="Nagasato C."/>
            <person name="Napoli C.A."/>
            <person name="Nelson D.R."/>
            <person name="Nyvall-Collen P."/>
            <person name="Peters A.F."/>
            <person name="Pommier C."/>
            <person name="Potin P."/>
            <person name="Poulain J."/>
            <person name="Quesneville H."/>
            <person name="Read B."/>
            <person name="Rensing S.A."/>
            <person name="Ritter A."/>
            <person name="Rousvoal S."/>
            <person name="Samanta M."/>
            <person name="Samson G."/>
            <person name="Schroeder D.C."/>
            <person name="Segurens B."/>
            <person name="Strittmatter M."/>
            <person name="Tonon T."/>
            <person name="Tregear J.W."/>
            <person name="Valentin K."/>
            <person name="von Dassow P."/>
            <person name="Yamagishi T."/>
            <person name="Van de Peer Y."/>
            <person name="Wincker P."/>
        </authorList>
    </citation>
    <scope>NUCLEOTIDE SEQUENCE [LARGE SCALE GENOMIC DNA]</scope>
    <source>
        <strain evidence="2">Ec32 / CCAP1310/4</strain>
    </source>
</reference>
<accession>D7G2J5</accession>
<keyword evidence="2" id="KW-1185">Reference proteome</keyword>
<name>D7G2J5_ECTSI</name>
<sequence length="108" mass="12124">MLLGYCPGYPGGESYQDLFLRLEPVIFEMLRERSPLLVVGHQAILRVLYGYLTGKAPGECPTIHMPLHTVIKLTPKAYSCEEEWHRPLEECTDPVPDVKHPTSDACSA</sequence>
<dbReference type="InterPro" id="IPR003094">
    <property type="entry name" value="6Pfruct_kin"/>
</dbReference>
<dbReference type="GO" id="GO:0005524">
    <property type="term" value="F:ATP binding"/>
    <property type="evidence" value="ECO:0007669"/>
    <property type="project" value="InterPro"/>
</dbReference>
<dbReference type="GO" id="GO:0003873">
    <property type="term" value="F:6-phosphofructo-2-kinase activity"/>
    <property type="evidence" value="ECO:0007669"/>
    <property type="project" value="TreeGrafter"/>
</dbReference>
<dbReference type="AlphaFoldDB" id="D7G2J5"/>
<dbReference type="Gene3D" id="3.40.50.1240">
    <property type="entry name" value="Phosphoglycerate mutase-like"/>
    <property type="match status" value="1"/>
</dbReference>
<evidence type="ECO:0000313" key="2">
    <source>
        <dbReference type="Proteomes" id="UP000002630"/>
    </source>
</evidence>
<evidence type="ECO:0000313" key="1">
    <source>
        <dbReference type="EMBL" id="CBJ26820.1"/>
    </source>
</evidence>
<dbReference type="PANTHER" id="PTHR10606:SF44">
    <property type="entry name" value="6-PHOSPHOFRUCTO 2-KINASE_FRUCTOSE 2,6-BISPHOSPHATASE LONG FORM"/>
    <property type="match status" value="1"/>
</dbReference>
<dbReference type="PANTHER" id="PTHR10606">
    <property type="entry name" value="6-PHOSPHOFRUCTO-2-KINASE/FRUCTOSE-2,6-BISPHOSPHATASE"/>
    <property type="match status" value="1"/>
</dbReference>
<dbReference type="Proteomes" id="UP000002630">
    <property type="component" value="Linkage Group LG23"/>
</dbReference>
<dbReference type="InterPro" id="IPR013078">
    <property type="entry name" value="His_Pase_superF_clade-1"/>
</dbReference>
<dbReference type="SUPFAM" id="SSF53254">
    <property type="entry name" value="Phosphoglycerate mutase-like"/>
    <property type="match status" value="1"/>
</dbReference>
<dbReference type="OrthoDB" id="267323at2759"/>
<gene>
    <name evidence="1" type="ORF">Esi_0048_0001</name>
</gene>
<dbReference type="eggNOG" id="KOG0234">
    <property type="taxonomic scope" value="Eukaryota"/>
</dbReference>
<dbReference type="EMBL" id="FN648685">
    <property type="protein sequence ID" value="CBJ26820.1"/>
    <property type="molecule type" value="Genomic_DNA"/>
</dbReference>
<dbReference type="InParanoid" id="D7G2J5"/>
<dbReference type="EMBL" id="FN649748">
    <property type="protein sequence ID" value="CBJ26820.1"/>
    <property type="molecule type" value="Genomic_DNA"/>
</dbReference>
<dbReference type="GO" id="GO:0006003">
    <property type="term" value="P:fructose 2,6-bisphosphate metabolic process"/>
    <property type="evidence" value="ECO:0007669"/>
    <property type="project" value="InterPro"/>
</dbReference>
<dbReference type="GO" id="GO:0004331">
    <property type="term" value="F:fructose-2,6-bisphosphate 2-phosphatase activity"/>
    <property type="evidence" value="ECO:0007669"/>
    <property type="project" value="TreeGrafter"/>
</dbReference>
<protein>
    <submittedName>
        <fullName evidence="1">Uncharacterized protein</fullName>
    </submittedName>
</protein>
<organism evidence="1 2">
    <name type="scientific">Ectocarpus siliculosus</name>
    <name type="common">Brown alga</name>
    <name type="synonym">Conferva siliculosa</name>
    <dbReference type="NCBI Taxonomy" id="2880"/>
    <lineage>
        <taxon>Eukaryota</taxon>
        <taxon>Sar</taxon>
        <taxon>Stramenopiles</taxon>
        <taxon>Ochrophyta</taxon>
        <taxon>PX clade</taxon>
        <taxon>Phaeophyceae</taxon>
        <taxon>Ectocarpales</taxon>
        <taxon>Ectocarpaceae</taxon>
        <taxon>Ectocarpus</taxon>
    </lineage>
</organism>
<dbReference type="Pfam" id="PF00300">
    <property type="entry name" value="His_Phos_1"/>
    <property type="match status" value="1"/>
</dbReference>
<dbReference type="GO" id="GO:0005829">
    <property type="term" value="C:cytosol"/>
    <property type="evidence" value="ECO:0007669"/>
    <property type="project" value="TreeGrafter"/>
</dbReference>